<evidence type="ECO:0000259" key="1">
    <source>
        <dbReference type="Pfam" id="PF08845"/>
    </source>
</evidence>
<keyword evidence="3" id="KW-1185">Reference proteome</keyword>
<accession>A0A2P8H850</accession>
<dbReference type="OrthoDB" id="675523at2"/>
<sequence>MKNENKTRHLTVNYIHQERTYDSKLVSCISLAGVWLENAGFIVGDKVTVQVENNRIVISNLKQEKPVIQPEARKGKAAMREIAHRYSE</sequence>
<dbReference type="AlphaFoldDB" id="A0A2P8H850"/>
<dbReference type="GO" id="GO:0003723">
    <property type="term" value="F:RNA binding"/>
    <property type="evidence" value="ECO:0007669"/>
    <property type="project" value="InterPro"/>
</dbReference>
<dbReference type="EMBL" id="PYAW01000013">
    <property type="protein sequence ID" value="PSL42388.1"/>
    <property type="molecule type" value="Genomic_DNA"/>
</dbReference>
<evidence type="ECO:0000313" key="2">
    <source>
        <dbReference type="EMBL" id="PSL42388.1"/>
    </source>
</evidence>
<reference evidence="2 3" key="1">
    <citation type="submission" date="2018-03" db="EMBL/GenBank/DDBJ databases">
        <title>Genomic Encyclopedia of Archaeal and Bacterial Type Strains, Phase II (KMG-II): from individual species to whole genera.</title>
        <authorList>
            <person name="Goeker M."/>
        </authorList>
    </citation>
    <scope>NUCLEOTIDE SEQUENCE [LARGE SCALE GENOMIC DNA]</scope>
    <source>
        <strain evidence="2 3">DSM 24859</strain>
    </source>
</reference>
<dbReference type="RefSeq" id="WP_106531529.1">
    <property type="nucleotide sequence ID" value="NZ_PYAW01000013.1"/>
</dbReference>
<dbReference type="InterPro" id="IPR014944">
    <property type="entry name" value="Toxin_SymE-like"/>
</dbReference>
<comment type="caution">
    <text evidence="2">The sequence shown here is derived from an EMBL/GenBank/DDBJ whole genome shotgun (WGS) entry which is preliminary data.</text>
</comment>
<protein>
    <submittedName>
        <fullName evidence="2">Type I toxin-antitoxin system toxin SymE</fullName>
    </submittedName>
</protein>
<dbReference type="GO" id="GO:0016788">
    <property type="term" value="F:hydrolase activity, acting on ester bonds"/>
    <property type="evidence" value="ECO:0007669"/>
    <property type="project" value="InterPro"/>
</dbReference>
<evidence type="ECO:0000313" key="3">
    <source>
        <dbReference type="Proteomes" id="UP000240971"/>
    </source>
</evidence>
<feature type="domain" description="Toxin SymE-like" evidence="1">
    <location>
        <begin position="7"/>
        <end position="59"/>
    </location>
</feature>
<gene>
    <name evidence="2" type="ORF">CLV51_11326</name>
</gene>
<proteinExistence type="predicted"/>
<organism evidence="2 3">
    <name type="scientific">Chitinophaga niastensis</name>
    <dbReference type="NCBI Taxonomy" id="536980"/>
    <lineage>
        <taxon>Bacteria</taxon>
        <taxon>Pseudomonadati</taxon>
        <taxon>Bacteroidota</taxon>
        <taxon>Chitinophagia</taxon>
        <taxon>Chitinophagales</taxon>
        <taxon>Chitinophagaceae</taxon>
        <taxon>Chitinophaga</taxon>
    </lineage>
</organism>
<dbReference type="GO" id="GO:0005737">
    <property type="term" value="C:cytoplasm"/>
    <property type="evidence" value="ECO:0007669"/>
    <property type="project" value="InterPro"/>
</dbReference>
<name>A0A2P8H850_CHINA</name>
<dbReference type="Proteomes" id="UP000240971">
    <property type="component" value="Unassembled WGS sequence"/>
</dbReference>
<dbReference type="GO" id="GO:0016070">
    <property type="term" value="P:RNA metabolic process"/>
    <property type="evidence" value="ECO:0007669"/>
    <property type="project" value="InterPro"/>
</dbReference>
<dbReference type="Pfam" id="PF08845">
    <property type="entry name" value="SymE_toxin"/>
    <property type="match status" value="1"/>
</dbReference>